<feature type="domain" description="Fido" evidence="1">
    <location>
        <begin position="1119"/>
        <end position="1223"/>
    </location>
</feature>
<dbReference type="Gene3D" id="1.10.3290.10">
    <property type="entry name" value="Fido-like domain"/>
    <property type="match status" value="1"/>
</dbReference>
<reference evidence="4 5" key="1">
    <citation type="journal article" date="2018" name="Front. Microbiol.">
        <title>Discovery of Phloeophagus Beetles as a Source of Pseudomonas Strains That Produce Potentially New Bioactive Substances and Description of Pseudomonas bohemica sp. nov.</title>
        <authorList>
            <person name="Saati-Santamaria Z."/>
            <person name="Lopez-Mondejar R."/>
            <person name="Jimenez-Gomez A."/>
            <person name="Diez-Mendez A."/>
            <person name="Vetrovsky T."/>
            <person name="Igual J.M."/>
            <person name="Velazquez E."/>
            <person name="Kolarik M."/>
            <person name="Rivas R."/>
            <person name="Garcia-Fraile P."/>
        </authorList>
    </citation>
    <scope>NUCLEOTIDE SEQUENCE [LARGE SCALE GENOMIC DNA]</scope>
    <source>
        <strain evidence="2 5">A2-NA12</strain>
        <strain evidence="3 4">A2-NA13</strain>
    </source>
</reference>
<dbReference type="RefSeq" id="WP_121733863.1">
    <property type="nucleotide sequence ID" value="NZ_PEGA01000027.1"/>
</dbReference>
<dbReference type="InterPro" id="IPR036597">
    <property type="entry name" value="Fido-like_dom_sf"/>
</dbReference>
<evidence type="ECO:0000313" key="2">
    <source>
        <dbReference type="EMBL" id="RLU05713.1"/>
    </source>
</evidence>
<dbReference type="EMBL" id="PEGB01000009">
    <property type="protein sequence ID" value="RLU07814.1"/>
    <property type="molecule type" value="Genomic_DNA"/>
</dbReference>
<evidence type="ECO:0000313" key="4">
    <source>
        <dbReference type="Proteomes" id="UP000282140"/>
    </source>
</evidence>
<name>A0A3L8CJ78_9PSED</name>
<proteinExistence type="predicted"/>
<evidence type="ECO:0000259" key="1">
    <source>
        <dbReference type="PROSITE" id="PS51459"/>
    </source>
</evidence>
<sequence length="1223" mass="133951">MQLHDQATATTGDALQRLAIIEALTNAMDDDYIRTTLAWPWDLLAVDCIAQSAFYEIHQNGAFHLSQLVRHPEFLEIRAQQSIAENASFHVDQNARVFYVREDISTVSRAGNPTEYISNRFFGRVDFTAHVVGINDFDKELKLLSRLAKSLGGFVSSNNRISVGQWLRFHSVALPVDEESTRSLIDLLNFAAIPQIADTGNYWQLLDAPETSPYKLTAENRAIIRRISAQLTGNQMPLADYFGASLVLENAGSEKQPHSLDYRLQRLISDARLLDETGQSYIDALGWFAGESGARASQPFIEQLLIAAVLLDIDAEVDTANTRFGGFDIYSSAHVQRPPAAIRSGLEAHLIERCKLHRLIAPLVAELALAGMAPEYLVREIPPSLRVGTPGWVILSQAVALAESLVPGASRHMTYQQLLGFSPVSGFTPQLKELHAVGGIDPVVTWALMNGLIQRDADGNLSLEVINTAIDAYNRHVESLSKALGAINRPIPRRKAIALMELTADVPECDPHEQLVKHRGSGGGAGRKVSVLDLYMSDQLHTQDWGRLRGRDIYGQFPRLKDLLPVSDLYETAIHNHYNDLKEGLSTTIRYVFSQMVESDRRFIEKGRLGIYRVEAFKPHHSAGSIPQATRERTGRYGVIICAELNGVLVRCYELFPLRSQCRTRAELRDTVGKFLFAQEPGGSTRSNFVEDNGILDTPLDMDAYFKNSVPRSDATSAVYVRKIAEFEGSLQPGLSDKPMAYFDSDHIKAISDAIAQQHPFLTEGELADMGRDSTAQELASEKFDTIFNSLLNLIIPFKECIEGLSSGVPARQRDAIANCVMDATVIAFVFASVPAQVAKAVGKTASLATKLLSASRIGARTVASLLNPVDGLPTLINGGLKLIGRGAIKLAGHAVTSAQIVRGKLHRLTGANAYNLLRAIDHTGAAAQIRKSLDTVSLARVLFKDDSITALEQVVARLSDKNIPFPKSADPAELQHLFNTAARDAALQQQNVQALGALIGKDSVEELISATIAMFGVRYTGETYSATKYAELLGDVAEMETKKAIFLTNHQQGLLKLDLNKAPYDAILPEAVFNPRGFTDPAQRAAAWMVNGATSQASDFDNFVTVLREYAGNKHSLTDPAVITQIHKRVAPEDVGRFRGVGFETKYGSSIAGYALMEQHLKILEATHQHFDKQLLAAVIGFQAFGDGNGRTASALYAISQLRAGRFTPLPRDVVDSLSGIR</sequence>
<dbReference type="SUPFAM" id="SSF140931">
    <property type="entry name" value="Fic-like"/>
    <property type="match status" value="1"/>
</dbReference>
<evidence type="ECO:0000313" key="3">
    <source>
        <dbReference type="EMBL" id="RLU07814.1"/>
    </source>
</evidence>
<dbReference type="Proteomes" id="UP000282672">
    <property type="component" value="Unassembled WGS sequence"/>
</dbReference>
<evidence type="ECO:0000313" key="5">
    <source>
        <dbReference type="Proteomes" id="UP000282672"/>
    </source>
</evidence>
<comment type="caution">
    <text evidence="3">The sequence shown here is derived from an EMBL/GenBank/DDBJ whole genome shotgun (WGS) entry which is preliminary data.</text>
</comment>
<dbReference type="InterPro" id="IPR003812">
    <property type="entry name" value="Fido"/>
</dbReference>
<accession>A0A3L8CJ78</accession>
<dbReference type="EMBL" id="PEGA01000027">
    <property type="protein sequence ID" value="RLU05713.1"/>
    <property type="molecule type" value="Genomic_DNA"/>
</dbReference>
<protein>
    <recommendedName>
        <fullName evidence="1">Fido domain-containing protein</fullName>
    </recommendedName>
</protein>
<dbReference type="Proteomes" id="UP000282140">
    <property type="component" value="Unassembled WGS sequence"/>
</dbReference>
<dbReference type="PROSITE" id="PS51459">
    <property type="entry name" value="FIDO"/>
    <property type="match status" value="1"/>
</dbReference>
<gene>
    <name evidence="2" type="ORF">CS076_22975</name>
    <name evidence="3" type="ORF">CS078_18445</name>
</gene>
<keyword evidence="4" id="KW-1185">Reference proteome</keyword>
<dbReference type="AlphaFoldDB" id="A0A3L8CJ78"/>
<organism evidence="3 4">
    <name type="scientific">Pseudomonas prosekii</name>
    <dbReference type="NCBI Taxonomy" id="1148509"/>
    <lineage>
        <taxon>Bacteria</taxon>
        <taxon>Pseudomonadati</taxon>
        <taxon>Pseudomonadota</taxon>
        <taxon>Gammaproteobacteria</taxon>
        <taxon>Pseudomonadales</taxon>
        <taxon>Pseudomonadaceae</taxon>
        <taxon>Pseudomonas</taxon>
    </lineage>
</organism>